<gene>
    <name evidence="2" type="ORF">SAMN02982922_4167</name>
</gene>
<sequence>MRVARAALLLAVTCLPTGLFAQPLQLEGTWGNPNGCKYAKDGNYENDDMVVLKPDGIETYVTLCEWVQALPSTSGAQIVTGLCGHEGEDYQTVEMYIIEKDHTDPGLMRVRQSTGEVLSEVRKCP</sequence>
<feature type="signal peptide" evidence="1">
    <location>
        <begin position="1"/>
        <end position="21"/>
    </location>
</feature>
<evidence type="ECO:0000256" key="1">
    <source>
        <dbReference type="SAM" id="SignalP"/>
    </source>
</evidence>
<evidence type="ECO:0008006" key="4">
    <source>
        <dbReference type="Google" id="ProtNLM"/>
    </source>
</evidence>
<reference evidence="3" key="1">
    <citation type="submission" date="2017-04" db="EMBL/GenBank/DDBJ databases">
        <authorList>
            <person name="Varghese N."/>
            <person name="Submissions S."/>
        </authorList>
    </citation>
    <scope>NUCLEOTIDE SEQUENCE [LARGE SCALE GENOMIC DNA]</scope>
    <source>
        <strain evidence="3">B5P</strain>
    </source>
</reference>
<feature type="chain" id="PRO_5012326991" description="Secreted protein" evidence="1">
    <location>
        <begin position="22"/>
        <end position="125"/>
    </location>
</feature>
<proteinExistence type="predicted"/>
<evidence type="ECO:0000313" key="3">
    <source>
        <dbReference type="Proteomes" id="UP000193083"/>
    </source>
</evidence>
<keyword evidence="3" id="KW-1185">Reference proteome</keyword>
<organism evidence="2 3">
    <name type="scientific">Mesorhizobium australicum</name>
    <dbReference type="NCBI Taxonomy" id="536018"/>
    <lineage>
        <taxon>Bacteria</taxon>
        <taxon>Pseudomonadati</taxon>
        <taxon>Pseudomonadota</taxon>
        <taxon>Alphaproteobacteria</taxon>
        <taxon>Hyphomicrobiales</taxon>
        <taxon>Phyllobacteriaceae</taxon>
        <taxon>Mesorhizobium</taxon>
    </lineage>
</organism>
<keyword evidence="1" id="KW-0732">Signal</keyword>
<evidence type="ECO:0000313" key="2">
    <source>
        <dbReference type="EMBL" id="SMH50475.1"/>
    </source>
</evidence>
<dbReference type="Proteomes" id="UP000193083">
    <property type="component" value="Unassembled WGS sequence"/>
</dbReference>
<dbReference type="AlphaFoldDB" id="A0A1X7PGN9"/>
<accession>A0A1X7PGN9</accession>
<dbReference type="OrthoDB" id="8085971at2"/>
<dbReference type="RefSeq" id="WP_085465886.1">
    <property type="nucleotide sequence ID" value="NZ_FXBL01000004.1"/>
</dbReference>
<dbReference type="EMBL" id="FXBL01000004">
    <property type="protein sequence ID" value="SMH50475.1"/>
    <property type="molecule type" value="Genomic_DNA"/>
</dbReference>
<protein>
    <recommendedName>
        <fullName evidence="4">Secreted protein</fullName>
    </recommendedName>
</protein>
<name>A0A1X7PGN9_9HYPH</name>